<keyword evidence="3" id="KW-0808">Transferase</keyword>
<evidence type="ECO:0000313" key="12">
    <source>
        <dbReference type="EMBL" id="MCZ4552067.1"/>
    </source>
</evidence>
<dbReference type="PANTHER" id="PTHR24421">
    <property type="entry name" value="NITRATE/NITRITE SENSOR PROTEIN NARX-RELATED"/>
    <property type="match status" value="1"/>
</dbReference>
<keyword evidence="6 9" id="KW-1133">Transmembrane helix</keyword>
<dbReference type="Pfam" id="PF02518">
    <property type="entry name" value="HATPase_c"/>
    <property type="match status" value="1"/>
</dbReference>
<reference evidence="12" key="1">
    <citation type="submission" date="2022-12" db="EMBL/GenBank/DDBJ databases">
        <authorList>
            <person name="Krivoruchko A.V."/>
            <person name="Elkin A."/>
        </authorList>
    </citation>
    <scope>NUCLEOTIDE SEQUENCE</scope>
    <source>
        <strain evidence="12">IEGM 1388</strain>
    </source>
</reference>
<dbReference type="InterPro" id="IPR003594">
    <property type="entry name" value="HATPase_dom"/>
</dbReference>
<evidence type="ECO:0000256" key="3">
    <source>
        <dbReference type="ARBA" id="ARBA00022679"/>
    </source>
</evidence>
<keyword evidence="8 9" id="KW-0472">Membrane</keyword>
<dbReference type="SUPFAM" id="SSF55874">
    <property type="entry name" value="ATPase domain of HSP90 chaperone/DNA topoisomerase II/histidine kinase"/>
    <property type="match status" value="1"/>
</dbReference>
<feature type="domain" description="Histidine kinase/HSP90-like ATPase" evidence="10">
    <location>
        <begin position="306"/>
        <end position="396"/>
    </location>
</feature>
<dbReference type="Gene3D" id="3.30.565.10">
    <property type="entry name" value="Histidine kinase-like ATPase, C-terminal domain"/>
    <property type="match status" value="1"/>
</dbReference>
<evidence type="ECO:0000256" key="2">
    <source>
        <dbReference type="ARBA" id="ARBA00022475"/>
    </source>
</evidence>
<dbReference type="InterPro" id="IPR036890">
    <property type="entry name" value="HATPase_C_sf"/>
</dbReference>
<evidence type="ECO:0000256" key="7">
    <source>
        <dbReference type="ARBA" id="ARBA00023012"/>
    </source>
</evidence>
<protein>
    <submittedName>
        <fullName evidence="12">Histidine kinase</fullName>
    </submittedName>
</protein>
<evidence type="ECO:0000256" key="9">
    <source>
        <dbReference type="SAM" id="Phobius"/>
    </source>
</evidence>
<accession>A0ABT4N2B4</accession>
<evidence type="ECO:0000256" key="5">
    <source>
        <dbReference type="ARBA" id="ARBA00022777"/>
    </source>
</evidence>
<name>A0ABT4N2B4_GORRU</name>
<keyword evidence="13" id="KW-1185">Reference proteome</keyword>
<evidence type="ECO:0000256" key="1">
    <source>
        <dbReference type="ARBA" id="ARBA00004651"/>
    </source>
</evidence>
<feature type="transmembrane region" description="Helical" evidence="9">
    <location>
        <begin position="22"/>
        <end position="43"/>
    </location>
</feature>
<dbReference type="GO" id="GO:0016301">
    <property type="term" value="F:kinase activity"/>
    <property type="evidence" value="ECO:0007669"/>
    <property type="project" value="UniProtKB-KW"/>
</dbReference>
<dbReference type="RefSeq" id="WP_301572867.1">
    <property type="nucleotide sequence ID" value="NZ_JAPWIE010000005.1"/>
</dbReference>
<dbReference type="InterPro" id="IPR011712">
    <property type="entry name" value="Sig_transdc_His_kin_sub3_dim/P"/>
</dbReference>
<dbReference type="PANTHER" id="PTHR24421:SF37">
    <property type="entry name" value="SENSOR HISTIDINE KINASE NARS"/>
    <property type="match status" value="1"/>
</dbReference>
<comment type="caution">
    <text evidence="12">The sequence shown here is derived from an EMBL/GenBank/DDBJ whole genome shotgun (WGS) entry which is preliminary data.</text>
</comment>
<keyword evidence="7" id="KW-0902">Two-component regulatory system</keyword>
<feature type="domain" description="Signal transduction histidine kinase subgroup 3 dimerisation and phosphoacceptor" evidence="11">
    <location>
        <begin position="206"/>
        <end position="267"/>
    </location>
</feature>
<proteinExistence type="predicted"/>
<dbReference type="CDD" id="cd16917">
    <property type="entry name" value="HATPase_UhpB-NarQ-NarX-like"/>
    <property type="match status" value="1"/>
</dbReference>
<dbReference type="Proteomes" id="UP001067235">
    <property type="component" value="Unassembled WGS sequence"/>
</dbReference>
<dbReference type="Pfam" id="PF07730">
    <property type="entry name" value="HisKA_3"/>
    <property type="match status" value="1"/>
</dbReference>
<evidence type="ECO:0000256" key="8">
    <source>
        <dbReference type="ARBA" id="ARBA00023136"/>
    </source>
</evidence>
<keyword evidence="5 12" id="KW-0418">Kinase</keyword>
<feature type="transmembrane region" description="Helical" evidence="9">
    <location>
        <begin position="55"/>
        <end position="74"/>
    </location>
</feature>
<feature type="transmembrane region" description="Helical" evidence="9">
    <location>
        <begin position="157"/>
        <end position="179"/>
    </location>
</feature>
<keyword evidence="4 9" id="KW-0812">Transmembrane</keyword>
<evidence type="ECO:0000259" key="11">
    <source>
        <dbReference type="Pfam" id="PF07730"/>
    </source>
</evidence>
<dbReference type="EMBL" id="JAPWIE010000005">
    <property type="protein sequence ID" value="MCZ4552067.1"/>
    <property type="molecule type" value="Genomic_DNA"/>
</dbReference>
<evidence type="ECO:0000256" key="6">
    <source>
        <dbReference type="ARBA" id="ARBA00022989"/>
    </source>
</evidence>
<evidence type="ECO:0000259" key="10">
    <source>
        <dbReference type="Pfam" id="PF02518"/>
    </source>
</evidence>
<evidence type="ECO:0000313" key="13">
    <source>
        <dbReference type="Proteomes" id="UP001067235"/>
    </source>
</evidence>
<keyword evidence="2" id="KW-1003">Cell membrane</keyword>
<sequence>MRRRSGAELDQKAGPQVFADAGFVRITAALRLLLVVLFGLLGVVIPDAEVSSPGYYIVLAVYALVSVGWFVVVYRRPTPPRVQIASPALDVVGLIGLATFSGGATTILQPAFFLIPIAVAFKGIPWVTGLLGGVTAVVYLVVWLTDPGAADVDRNVTWLNFGFLLWLTAATTGLSYVLLRRSRRIDALLTAQRQLVTQTLAASDRERAVLAEALHDRPLQTLLATRMDLEDVMDSPSAADLAPVMANLRSTATELRELVSGLHPQVLAQLGLVPALTELARRHEERTGVPVRLELTPVDAGELASLLYSAAGELLTNVAKHARADGVLLELGGDDTTLRLVVTDDGVGFDPSIVPGRIAQGHIGIGAQAARVIGAGGTFTISEPPGGGTRVELVVPR</sequence>
<evidence type="ECO:0000256" key="4">
    <source>
        <dbReference type="ARBA" id="ARBA00022692"/>
    </source>
</evidence>
<comment type="subcellular location">
    <subcellularLocation>
        <location evidence="1">Cell membrane</location>
        <topology evidence="1">Multi-pass membrane protein</topology>
    </subcellularLocation>
</comment>
<organism evidence="12 13">
    <name type="scientific">Gordonia rubripertincta</name>
    <name type="common">Rhodococcus corallinus</name>
    <dbReference type="NCBI Taxonomy" id="36822"/>
    <lineage>
        <taxon>Bacteria</taxon>
        <taxon>Bacillati</taxon>
        <taxon>Actinomycetota</taxon>
        <taxon>Actinomycetes</taxon>
        <taxon>Mycobacteriales</taxon>
        <taxon>Gordoniaceae</taxon>
        <taxon>Gordonia</taxon>
    </lineage>
</organism>
<dbReference type="InterPro" id="IPR050482">
    <property type="entry name" value="Sensor_HK_TwoCompSys"/>
</dbReference>
<gene>
    <name evidence="12" type="ORF">O4213_18895</name>
</gene>
<feature type="transmembrane region" description="Helical" evidence="9">
    <location>
        <begin position="126"/>
        <end position="145"/>
    </location>
</feature>
<feature type="transmembrane region" description="Helical" evidence="9">
    <location>
        <begin position="94"/>
        <end position="119"/>
    </location>
</feature>